<proteinExistence type="inferred from homology"/>
<evidence type="ECO:0000313" key="3">
    <source>
        <dbReference type="Proteomes" id="UP001359308"/>
    </source>
</evidence>
<accession>A0ABZ2F7M4</accession>
<organism evidence="2 3">
    <name type="scientific">Methylococcus capsulatus</name>
    <dbReference type="NCBI Taxonomy" id="414"/>
    <lineage>
        <taxon>Bacteria</taxon>
        <taxon>Pseudomonadati</taxon>
        <taxon>Pseudomonadota</taxon>
        <taxon>Gammaproteobacteria</taxon>
        <taxon>Methylococcales</taxon>
        <taxon>Methylococcaceae</taxon>
        <taxon>Methylococcus</taxon>
    </lineage>
</organism>
<dbReference type="PANTHER" id="PTHR37421:SF1">
    <property type="entry name" value="UPF0260 PROTEIN YCGN"/>
    <property type="match status" value="1"/>
</dbReference>
<keyword evidence="3" id="KW-1185">Reference proteome</keyword>
<dbReference type="NCBIfam" id="NF003501">
    <property type="entry name" value="PRK05170.1-5"/>
    <property type="match status" value="1"/>
</dbReference>
<evidence type="ECO:0000313" key="2">
    <source>
        <dbReference type="EMBL" id="WWF02252.1"/>
    </source>
</evidence>
<dbReference type="InterPro" id="IPR005358">
    <property type="entry name" value="Puta_zinc/iron-chelating_dom"/>
</dbReference>
<sequence>MAEAPFWRVKTLPELSQAEWESLCDGCGKCCLHKLEDEDTGEILYTRVACRLLDIAACRCTAYPDRFRLVPDCMDLRQVLDRFQWLPASCAYRLLSEGRPLPEWHPLMSGAEGSVHRAGKSVRGLAVSETVVACIEDHIIEGLGDAV</sequence>
<protein>
    <recommendedName>
        <fullName evidence="1">UPF0260 protein N4J17_01095</fullName>
    </recommendedName>
</protein>
<dbReference type="PIRSF" id="PIRSF006173">
    <property type="entry name" value="UCP006173"/>
    <property type="match status" value="1"/>
</dbReference>
<dbReference type="EMBL" id="CP104311">
    <property type="protein sequence ID" value="WWF02252.1"/>
    <property type="molecule type" value="Genomic_DNA"/>
</dbReference>
<dbReference type="HAMAP" id="MF_00676">
    <property type="entry name" value="UPF0260"/>
    <property type="match status" value="1"/>
</dbReference>
<gene>
    <name evidence="2" type="ORF">N4J17_01095</name>
</gene>
<evidence type="ECO:0000256" key="1">
    <source>
        <dbReference type="HAMAP-Rule" id="MF_00676"/>
    </source>
</evidence>
<dbReference type="NCBIfam" id="NF003507">
    <property type="entry name" value="PRK05170.2-5"/>
    <property type="match status" value="1"/>
</dbReference>
<dbReference type="InterPro" id="IPR008228">
    <property type="entry name" value="UCP006173"/>
</dbReference>
<comment type="similarity">
    <text evidence="1">Belongs to the UPF0260 family.</text>
</comment>
<dbReference type="PANTHER" id="PTHR37421">
    <property type="entry name" value="UPF0260 PROTEIN YCGN"/>
    <property type="match status" value="1"/>
</dbReference>
<reference evidence="2 3" key="1">
    <citation type="submission" date="2022-09" db="EMBL/GenBank/DDBJ databases">
        <authorList>
            <person name="Giprobiosintez L."/>
        </authorList>
    </citation>
    <scope>NUCLEOTIDE SEQUENCE [LARGE SCALE GENOMIC DNA]</scope>
    <source>
        <strain evidence="3">VKPM-B-12549 (GBS-15)</strain>
    </source>
</reference>
<dbReference type="Proteomes" id="UP001359308">
    <property type="component" value="Chromosome"/>
</dbReference>
<name>A0ABZ2F7M4_METCP</name>
<dbReference type="Pfam" id="PF03692">
    <property type="entry name" value="CxxCxxCC"/>
    <property type="match status" value="1"/>
</dbReference>
<dbReference type="RefSeq" id="WP_198323691.1">
    <property type="nucleotide sequence ID" value="NZ_CP104311.1"/>
</dbReference>